<accession>A0A844HXU9</accession>
<gene>
    <name evidence="1" type="ORF">GL300_24295</name>
</gene>
<reference evidence="1 2" key="1">
    <citation type="submission" date="2019-11" db="EMBL/GenBank/DDBJ databases">
        <authorList>
            <person name="Dong K."/>
        </authorList>
    </citation>
    <scope>NUCLEOTIDE SEQUENCE [LARGE SCALE GENOMIC DNA]</scope>
    <source>
        <strain evidence="1 2">NBRC 112902</strain>
    </source>
</reference>
<dbReference type="Proteomes" id="UP000449846">
    <property type="component" value="Unassembled WGS sequence"/>
</dbReference>
<dbReference type="OrthoDB" id="7864549at2"/>
<dbReference type="EMBL" id="WMIG01000030">
    <property type="protein sequence ID" value="MTH62311.1"/>
    <property type="molecule type" value="Genomic_DNA"/>
</dbReference>
<dbReference type="AlphaFoldDB" id="A0A844HXU9"/>
<comment type="caution">
    <text evidence="1">The sequence shown here is derived from an EMBL/GenBank/DDBJ whole genome shotgun (WGS) entry which is preliminary data.</text>
</comment>
<protein>
    <submittedName>
        <fullName evidence="1">DUF982 domain-containing protein</fullName>
    </submittedName>
</protein>
<sequence length="83" mass="9252">MIEISWGKPLTLVVTESGDTQKISTIEQAKYWLRKRWPVVDDARQRALAAVESAMECMLPVQVARKAFENAAQSAGFRTADLA</sequence>
<keyword evidence="2" id="KW-1185">Reference proteome</keyword>
<name>A0A844HXU9_9RHOB</name>
<evidence type="ECO:0000313" key="2">
    <source>
        <dbReference type="Proteomes" id="UP000449846"/>
    </source>
</evidence>
<evidence type="ECO:0000313" key="1">
    <source>
        <dbReference type="EMBL" id="MTH62311.1"/>
    </source>
</evidence>
<proteinExistence type="predicted"/>
<dbReference type="InterPro" id="IPR010385">
    <property type="entry name" value="DUF982"/>
</dbReference>
<organism evidence="1 2">
    <name type="scientific">Paracoccus litorisediminis</name>
    <dbReference type="NCBI Taxonomy" id="2006130"/>
    <lineage>
        <taxon>Bacteria</taxon>
        <taxon>Pseudomonadati</taxon>
        <taxon>Pseudomonadota</taxon>
        <taxon>Alphaproteobacteria</taxon>
        <taxon>Rhodobacterales</taxon>
        <taxon>Paracoccaceae</taxon>
        <taxon>Paracoccus</taxon>
    </lineage>
</organism>
<dbReference type="Gene3D" id="6.10.250.730">
    <property type="match status" value="1"/>
</dbReference>
<dbReference type="Pfam" id="PF06169">
    <property type="entry name" value="DUF982"/>
    <property type="match status" value="1"/>
</dbReference>